<reference evidence="2" key="1">
    <citation type="journal article" date="2010" name="Biopolymers">
        <title>Cloning large natural product gene clusters from the environment: piecing environmental DNA gene clusters back together with TAR.</title>
        <authorList>
            <person name="Kim J.H."/>
            <person name="Feng Z."/>
            <person name="Bauer J.D."/>
            <person name="Kallifidas D."/>
            <person name="Calle P.Y."/>
            <person name="Brady S.F."/>
        </authorList>
    </citation>
    <scope>NUCLEOTIDE SEQUENCE</scope>
</reference>
<dbReference type="PANTHER" id="PTHR35525">
    <property type="entry name" value="BLL6575 PROTEIN"/>
    <property type="match status" value="1"/>
</dbReference>
<dbReference type="Pfam" id="PF07336">
    <property type="entry name" value="ABATE"/>
    <property type="match status" value="1"/>
</dbReference>
<proteinExistence type="predicted"/>
<accession>E2D2Q5</accession>
<feature type="domain" description="Zinc finger CGNR" evidence="1">
    <location>
        <begin position="108"/>
        <end position="150"/>
    </location>
</feature>
<dbReference type="Pfam" id="PF11706">
    <property type="entry name" value="zf-CGNR"/>
    <property type="match status" value="1"/>
</dbReference>
<dbReference type="InterPro" id="IPR023286">
    <property type="entry name" value="ABATE_dom_sf"/>
</dbReference>
<dbReference type="InterPro" id="IPR021005">
    <property type="entry name" value="Znf_CGNR"/>
</dbReference>
<name>E2D2Q5_9BACT</name>
<dbReference type="Gene3D" id="1.10.3300.10">
    <property type="entry name" value="Jann2411-like domain"/>
    <property type="match status" value="1"/>
</dbReference>
<protein>
    <recommendedName>
        <fullName evidence="1">Zinc finger CGNR domain-containing protein</fullName>
    </recommendedName>
</protein>
<dbReference type="InterPro" id="IPR010852">
    <property type="entry name" value="ABATE"/>
</dbReference>
<dbReference type="SUPFAM" id="SSF160904">
    <property type="entry name" value="Jann2411-like"/>
    <property type="match status" value="1"/>
</dbReference>
<dbReference type="EMBL" id="GQ475284">
    <property type="protein sequence ID" value="ADK54919.1"/>
    <property type="molecule type" value="Genomic_DNA"/>
</dbReference>
<sequence length="158" mass="17364">MPMTQVEMETLLTDFPYGGCRAHGEADLESVRRLRGPLRELFTSDRDDAVRLVNGILAGHGARLQLVRHDEGDWHPHAIEASAPLASRIAVAAAMAMIDLIRADELERLSICTGNLCDGIVVDLSRNRTRRFCSTACGNRAAAAAYRARKVRSQARIP</sequence>
<dbReference type="PANTHER" id="PTHR35525:SF3">
    <property type="entry name" value="BLL6575 PROTEIN"/>
    <property type="match status" value="1"/>
</dbReference>
<dbReference type="AlphaFoldDB" id="E2D2Q5"/>
<evidence type="ECO:0000259" key="1">
    <source>
        <dbReference type="Pfam" id="PF11706"/>
    </source>
</evidence>
<evidence type="ECO:0000313" key="2">
    <source>
        <dbReference type="EMBL" id="ADK54919.1"/>
    </source>
</evidence>
<organism evidence="2">
    <name type="scientific">uncultured soil bacterium</name>
    <dbReference type="NCBI Taxonomy" id="164851"/>
    <lineage>
        <taxon>Bacteria</taxon>
        <taxon>environmental samples</taxon>
    </lineage>
</organism>